<sequence>MASGDMLELRLGRGRSTRLLYLAPPSYIERVSGTYLLMGIRPFDAPLIDGDLALNIEYEGHARILKLDPLTAKLRLMALGLQDLPKDRWVASPSSESPADLIGRYRARLDVAGEAGQLDALSILDPSSSVRYYRGRWRSPVSSDTRDFIARRPQAYGADLWCLLRLQEGVAQRLIELPVENPVVPGRDEAWRYQAAVDALGGSPQRFRIRPGVTPYATFDFFSPLPGFAERYMQLVGLSLGKTPGALFSYRVSHAAIGDVVAFLADMLWMVQEEETSGV</sequence>
<name>A0ABQ4E8X6_9ACTN</name>
<evidence type="ECO:0000313" key="1">
    <source>
        <dbReference type="EMBL" id="GIG90736.1"/>
    </source>
</evidence>
<accession>A0ABQ4E8X6</accession>
<keyword evidence="2" id="KW-1185">Reference proteome</keyword>
<organism evidence="1 2">
    <name type="scientific">Plantactinospora endophytica</name>
    <dbReference type="NCBI Taxonomy" id="673535"/>
    <lineage>
        <taxon>Bacteria</taxon>
        <taxon>Bacillati</taxon>
        <taxon>Actinomycetota</taxon>
        <taxon>Actinomycetes</taxon>
        <taxon>Micromonosporales</taxon>
        <taxon>Micromonosporaceae</taxon>
        <taxon>Plantactinospora</taxon>
    </lineage>
</organism>
<dbReference type="EMBL" id="BONW01000029">
    <property type="protein sequence ID" value="GIG90736.1"/>
    <property type="molecule type" value="Genomic_DNA"/>
</dbReference>
<evidence type="ECO:0000313" key="2">
    <source>
        <dbReference type="Proteomes" id="UP000646749"/>
    </source>
</evidence>
<protein>
    <submittedName>
        <fullName evidence="1">Uncharacterized protein</fullName>
    </submittedName>
</protein>
<proteinExistence type="predicted"/>
<comment type="caution">
    <text evidence="1">The sequence shown here is derived from an EMBL/GenBank/DDBJ whole genome shotgun (WGS) entry which is preliminary data.</text>
</comment>
<gene>
    <name evidence="1" type="ORF">Pen02_56720</name>
</gene>
<reference evidence="1 2" key="1">
    <citation type="submission" date="2021-01" db="EMBL/GenBank/DDBJ databases">
        <title>Whole genome shotgun sequence of Plantactinospora endophytica NBRC 110450.</title>
        <authorList>
            <person name="Komaki H."/>
            <person name="Tamura T."/>
        </authorList>
    </citation>
    <scope>NUCLEOTIDE SEQUENCE [LARGE SCALE GENOMIC DNA]</scope>
    <source>
        <strain evidence="1 2">NBRC 110450</strain>
    </source>
</reference>
<dbReference type="Proteomes" id="UP000646749">
    <property type="component" value="Unassembled WGS sequence"/>
</dbReference>